<keyword evidence="2" id="KW-1185">Reference proteome</keyword>
<organism evidence="1 2">
    <name type="scientific">Candidatus Magnetominusculus xianensis</name>
    <dbReference type="NCBI Taxonomy" id="1748249"/>
    <lineage>
        <taxon>Bacteria</taxon>
        <taxon>Pseudomonadati</taxon>
        <taxon>Nitrospirota</taxon>
        <taxon>Nitrospiria</taxon>
        <taxon>Nitrospirales</taxon>
        <taxon>Nitrospiraceae</taxon>
        <taxon>Candidatus Magnetominusculus</taxon>
    </lineage>
</organism>
<evidence type="ECO:0008006" key="3">
    <source>
        <dbReference type="Google" id="ProtNLM"/>
    </source>
</evidence>
<reference evidence="1 2" key="1">
    <citation type="submission" date="2015-11" db="EMBL/GenBank/DDBJ databases">
        <authorList>
            <person name="Lin W."/>
        </authorList>
    </citation>
    <scope>NUCLEOTIDE SEQUENCE [LARGE SCALE GENOMIC DNA]</scope>
    <source>
        <strain evidence="1 2">HCH-1</strain>
    </source>
</reference>
<dbReference type="Proteomes" id="UP000060487">
    <property type="component" value="Unassembled WGS sequence"/>
</dbReference>
<name>A0ABR5SC50_9BACT</name>
<protein>
    <recommendedName>
        <fullName evidence="3">Integrase</fullName>
    </recommendedName>
</protein>
<comment type="caution">
    <text evidence="1">The sequence shown here is derived from an EMBL/GenBank/DDBJ whole genome shotgun (WGS) entry which is preliminary data.</text>
</comment>
<sequence length="35" mass="4014">MSVYKRGSKWYVNLIINGVRVNRSAGDTKKRGKKC</sequence>
<gene>
    <name evidence="1" type="ORF">ASN18_3188</name>
</gene>
<proteinExistence type="predicted"/>
<dbReference type="EMBL" id="LNQR01000128">
    <property type="protein sequence ID" value="KWT75947.1"/>
    <property type="molecule type" value="Genomic_DNA"/>
</dbReference>
<evidence type="ECO:0000313" key="2">
    <source>
        <dbReference type="Proteomes" id="UP000060487"/>
    </source>
</evidence>
<accession>A0ABR5SC50</accession>
<evidence type="ECO:0000313" key="1">
    <source>
        <dbReference type="EMBL" id="KWT75947.1"/>
    </source>
</evidence>